<keyword evidence="2" id="KW-1185">Reference proteome</keyword>
<name>A0A1T4Z1H7_9BACT</name>
<gene>
    <name evidence="1" type="ORF">SAMN02745166_04809</name>
</gene>
<dbReference type="Proteomes" id="UP000190774">
    <property type="component" value="Unassembled WGS sequence"/>
</dbReference>
<evidence type="ECO:0000313" key="1">
    <source>
        <dbReference type="EMBL" id="SKB07882.1"/>
    </source>
</evidence>
<dbReference type="EMBL" id="FUYE01000025">
    <property type="protein sequence ID" value="SKB07882.1"/>
    <property type="molecule type" value="Genomic_DNA"/>
</dbReference>
<reference evidence="2" key="1">
    <citation type="submission" date="2017-02" db="EMBL/GenBank/DDBJ databases">
        <authorList>
            <person name="Varghese N."/>
            <person name="Submissions S."/>
        </authorList>
    </citation>
    <scope>NUCLEOTIDE SEQUENCE [LARGE SCALE GENOMIC DNA]</scope>
    <source>
        <strain evidence="2">ATCC 700200</strain>
    </source>
</reference>
<dbReference type="STRING" id="48467.SAMN02745166_04809"/>
<evidence type="ECO:0000313" key="2">
    <source>
        <dbReference type="Proteomes" id="UP000190774"/>
    </source>
</evidence>
<organism evidence="1 2">
    <name type="scientific">Prosthecobacter debontii</name>
    <dbReference type="NCBI Taxonomy" id="48467"/>
    <lineage>
        <taxon>Bacteria</taxon>
        <taxon>Pseudomonadati</taxon>
        <taxon>Verrucomicrobiota</taxon>
        <taxon>Verrucomicrobiia</taxon>
        <taxon>Verrucomicrobiales</taxon>
        <taxon>Verrucomicrobiaceae</taxon>
        <taxon>Prosthecobacter</taxon>
    </lineage>
</organism>
<accession>A0A1T4Z1H7</accession>
<dbReference type="AlphaFoldDB" id="A0A1T4Z1H7"/>
<dbReference type="RefSeq" id="WP_078815929.1">
    <property type="nucleotide sequence ID" value="NZ_FUYE01000025.1"/>
</dbReference>
<protein>
    <submittedName>
        <fullName evidence="1">Uncharacterized protein</fullName>
    </submittedName>
</protein>
<proteinExistence type="predicted"/>
<sequence>MSESGSKNCPKVTFDNSTLRVGLKAPGWTGTVPDLTKKIVATVTPKSKLSKVSFSIDNSARASYTKDNEEEVGDSVKITFTITGLAATPDGQPTGDASFQAKCSGKVLASCKILVVVPRSQTHAVAAPTIANTCFVSTLFGFTQLSTKCTAIVTITIKDQFNVVLDPIYDNTPVDEIFINTTQNGFFYGNLTTVWVTINIPTGDVLTAGVKLDETFLGRMIQIQGLTLTPAQQASWNAGTLTIGGIDNTMQGKAGGVTGTQKIRVAGWELTNTYDRNMQATGGAYGPPVPYTATDT</sequence>